<dbReference type="Pfam" id="PF04542">
    <property type="entry name" value="Sigma70_r2"/>
    <property type="match status" value="1"/>
</dbReference>
<dbReference type="Pfam" id="PF08281">
    <property type="entry name" value="Sigma70_r4_2"/>
    <property type="match status" value="1"/>
</dbReference>
<dbReference type="InterPro" id="IPR036388">
    <property type="entry name" value="WH-like_DNA-bd_sf"/>
</dbReference>
<evidence type="ECO:0000313" key="8">
    <source>
        <dbReference type="EMBL" id="MBC3807530.1"/>
    </source>
</evidence>
<dbReference type="PANTHER" id="PTHR43133">
    <property type="entry name" value="RNA POLYMERASE ECF-TYPE SIGMA FACTO"/>
    <property type="match status" value="1"/>
</dbReference>
<organism evidence="8 9">
    <name type="scientific">Undibacterium seohonense</name>
    <dbReference type="NCBI Taxonomy" id="1344950"/>
    <lineage>
        <taxon>Bacteria</taxon>
        <taxon>Pseudomonadati</taxon>
        <taxon>Pseudomonadota</taxon>
        <taxon>Betaproteobacteria</taxon>
        <taxon>Burkholderiales</taxon>
        <taxon>Oxalobacteraceae</taxon>
        <taxon>Undibacterium</taxon>
    </lineage>
</organism>
<evidence type="ECO:0000259" key="7">
    <source>
        <dbReference type="Pfam" id="PF08281"/>
    </source>
</evidence>
<dbReference type="RefSeq" id="WP_186922618.1">
    <property type="nucleotide sequence ID" value="NZ_JACOFW010000008.1"/>
</dbReference>
<dbReference type="Proteomes" id="UP000648257">
    <property type="component" value="Unassembled WGS sequence"/>
</dbReference>
<feature type="domain" description="RNA polymerase sigma factor 70 region 4 type 2" evidence="7">
    <location>
        <begin position="136"/>
        <end position="188"/>
    </location>
</feature>
<dbReference type="CDD" id="cd06171">
    <property type="entry name" value="Sigma70_r4"/>
    <property type="match status" value="1"/>
</dbReference>
<evidence type="ECO:0000256" key="1">
    <source>
        <dbReference type="ARBA" id="ARBA00010641"/>
    </source>
</evidence>
<dbReference type="InterPro" id="IPR039425">
    <property type="entry name" value="RNA_pol_sigma-70-like"/>
</dbReference>
<evidence type="ECO:0000256" key="5">
    <source>
        <dbReference type="ARBA" id="ARBA00023163"/>
    </source>
</evidence>
<dbReference type="InterPro" id="IPR013324">
    <property type="entry name" value="RNA_pol_sigma_r3/r4-like"/>
</dbReference>
<evidence type="ECO:0000256" key="2">
    <source>
        <dbReference type="ARBA" id="ARBA00023015"/>
    </source>
</evidence>
<dbReference type="EMBL" id="JACOFW010000008">
    <property type="protein sequence ID" value="MBC3807530.1"/>
    <property type="molecule type" value="Genomic_DNA"/>
</dbReference>
<keyword evidence="3" id="KW-0731">Sigma factor</keyword>
<evidence type="ECO:0000313" key="9">
    <source>
        <dbReference type="Proteomes" id="UP000648257"/>
    </source>
</evidence>
<keyword evidence="2" id="KW-0805">Transcription regulation</keyword>
<dbReference type="InterPro" id="IPR013325">
    <property type="entry name" value="RNA_pol_sigma_r2"/>
</dbReference>
<dbReference type="PANTHER" id="PTHR43133:SF8">
    <property type="entry name" value="RNA POLYMERASE SIGMA FACTOR HI_1459-RELATED"/>
    <property type="match status" value="1"/>
</dbReference>
<dbReference type="SUPFAM" id="SSF88659">
    <property type="entry name" value="Sigma3 and sigma4 domains of RNA polymerase sigma factors"/>
    <property type="match status" value="1"/>
</dbReference>
<sequence length="200" mass="22871">MGDLIPDIELIRQMRNGDQSAFVTLYRRHHPALYRYAVLRCGSTQAAADVVQEVFMGLMADQYHYDALKGNLLYFLFGVARNVAMKFDEVTQHRFNNQLPGSLFSEQEPDEADLPVEVASEELNPLERLLHHQMAEELRAAIACLSPHYRDVLILFELQELSYLDIADICQINVGTVRSRLSRARQALAERLQSYRCEAA</sequence>
<dbReference type="NCBIfam" id="TIGR02937">
    <property type="entry name" value="sigma70-ECF"/>
    <property type="match status" value="1"/>
</dbReference>
<evidence type="ECO:0000259" key="6">
    <source>
        <dbReference type="Pfam" id="PF04542"/>
    </source>
</evidence>
<keyword evidence="9" id="KW-1185">Reference proteome</keyword>
<evidence type="ECO:0000256" key="3">
    <source>
        <dbReference type="ARBA" id="ARBA00023082"/>
    </source>
</evidence>
<dbReference type="InterPro" id="IPR014284">
    <property type="entry name" value="RNA_pol_sigma-70_dom"/>
</dbReference>
<keyword evidence="5" id="KW-0804">Transcription</keyword>
<comment type="similarity">
    <text evidence="1">Belongs to the sigma-70 factor family. ECF subfamily.</text>
</comment>
<dbReference type="InterPro" id="IPR013249">
    <property type="entry name" value="RNA_pol_sigma70_r4_t2"/>
</dbReference>
<accession>A0ABR6X3K1</accession>
<keyword evidence="4" id="KW-0238">DNA-binding</keyword>
<gene>
    <name evidence="8" type="ORF">H8K52_09255</name>
</gene>
<dbReference type="InterPro" id="IPR007627">
    <property type="entry name" value="RNA_pol_sigma70_r2"/>
</dbReference>
<proteinExistence type="inferred from homology"/>
<protein>
    <submittedName>
        <fullName evidence="8">RNA polymerase sigma factor</fullName>
    </submittedName>
</protein>
<name>A0ABR6X3K1_9BURK</name>
<dbReference type="SUPFAM" id="SSF88946">
    <property type="entry name" value="Sigma2 domain of RNA polymerase sigma factors"/>
    <property type="match status" value="1"/>
</dbReference>
<dbReference type="Gene3D" id="1.10.10.10">
    <property type="entry name" value="Winged helix-like DNA-binding domain superfamily/Winged helix DNA-binding domain"/>
    <property type="match status" value="1"/>
</dbReference>
<evidence type="ECO:0000256" key="4">
    <source>
        <dbReference type="ARBA" id="ARBA00023125"/>
    </source>
</evidence>
<comment type="caution">
    <text evidence="8">The sequence shown here is derived from an EMBL/GenBank/DDBJ whole genome shotgun (WGS) entry which is preliminary data.</text>
</comment>
<feature type="domain" description="RNA polymerase sigma-70 region 2" evidence="6">
    <location>
        <begin position="25"/>
        <end position="85"/>
    </location>
</feature>
<reference evidence="8 9" key="1">
    <citation type="submission" date="2020-08" db="EMBL/GenBank/DDBJ databases">
        <title>Novel species isolated from subtropical streams in China.</title>
        <authorList>
            <person name="Lu H."/>
        </authorList>
    </citation>
    <scope>NUCLEOTIDE SEQUENCE [LARGE SCALE GENOMIC DNA]</scope>
    <source>
        <strain evidence="8 9">KACC 16656</strain>
    </source>
</reference>
<dbReference type="Gene3D" id="1.10.1740.10">
    <property type="match status" value="1"/>
</dbReference>